<proteinExistence type="predicted"/>
<evidence type="ECO:0000313" key="3">
    <source>
        <dbReference type="EMBL" id="KAG0577676.1"/>
    </source>
</evidence>
<sequence length="165" mass="18031">MSCRPCWNNSTICSNDPMCPQRRQVSVFYFVTTVVGMIVLALFTLLFLFCLFLKRRRIQLRLNPRPRSELRAFETTVTFYPANETTLPVTNPGTSAVDPNGVPMKNLGDGAAPFTCVIMAGENQPTFIAHPIPSSTSTSAPGTNHAGQDTDRQSSSQASNADVKS</sequence>
<dbReference type="EMBL" id="CM026425">
    <property type="protein sequence ID" value="KAG0577676.1"/>
    <property type="molecule type" value="Genomic_DNA"/>
</dbReference>
<name>A0A8T0I3K2_CERPU</name>
<evidence type="ECO:0000256" key="1">
    <source>
        <dbReference type="SAM" id="MobiDB-lite"/>
    </source>
</evidence>
<gene>
    <name evidence="3" type="ORF">KC19_5G172200</name>
</gene>
<reference evidence="3" key="1">
    <citation type="submission" date="2020-06" db="EMBL/GenBank/DDBJ databases">
        <title>WGS assembly of Ceratodon purpureus strain R40.</title>
        <authorList>
            <person name="Carey S.B."/>
            <person name="Jenkins J."/>
            <person name="Shu S."/>
            <person name="Lovell J.T."/>
            <person name="Sreedasyam A."/>
            <person name="Maumus F."/>
            <person name="Tiley G.P."/>
            <person name="Fernandez-Pozo N."/>
            <person name="Barry K."/>
            <person name="Chen C."/>
            <person name="Wang M."/>
            <person name="Lipzen A."/>
            <person name="Daum C."/>
            <person name="Saski C.A."/>
            <person name="Payton A.C."/>
            <person name="Mcbreen J.C."/>
            <person name="Conrad R.E."/>
            <person name="Kollar L.M."/>
            <person name="Olsson S."/>
            <person name="Huttunen S."/>
            <person name="Landis J.B."/>
            <person name="Wickett N.J."/>
            <person name="Johnson M.G."/>
            <person name="Rensing S.A."/>
            <person name="Grimwood J."/>
            <person name="Schmutz J."/>
            <person name="Mcdaniel S.F."/>
        </authorList>
    </citation>
    <scope>NUCLEOTIDE SEQUENCE</scope>
    <source>
        <strain evidence="3">R40</strain>
    </source>
</reference>
<evidence type="ECO:0000256" key="2">
    <source>
        <dbReference type="SAM" id="Phobius"/>
    </source>
</evidence>
<organism evidence="3 4">
    <name type="scientific">Ceratodon purpureus</name>
    <name type="common">Fire moss</name>
    <name type="synonym">Dicranum purpureum</name>
    <dbReference type="NCBI Taxonomy" id="3225"/>
    <lineage>
        <taxon>Eukaryota</taxon>
        <taxon>Viridiplantae</taxon>
        <taxon>Streptophyta</taxon>
        <taxon>Embryophyta</taxon>
        <taxon>Bryophyta</taxon>
        <taxon>Bryophytina</taxon>
        <taxon>Bryopsida</taxon>
        <taxon>Dicranidae</taxon>
        <taxon>Pseudoditrichales</taxon>
        <taxon>Ditrichaceae</taxon>
        <taxon>Ceratodon</taxon>
    </lineage>
</organism>
<feature type="transmembrane region" description="Helical" evidence="2">
    <location>
        <begin position="27"/>
        <end position="53"/>
    </location>
</feature>
<feature type="region of interest" description="Disordered" evidence="1">
    <location>
        <begin position="128"/>
        <end position="165"/>
    </location>
</feature>
<feature type="compositionally biased region" description="Polar residues" evidence="1">
    <location>
        <begin position="133"/>
        <end position="165"/>
    </location>
</feature>
<keyword evidence="2" id="KW-0812">Transmembrane</keyword>
<dbReference type="Proteomes" id="UP000822688">
    <property type="component" value="Chromosome 5"/>
</dbReference>
<keyword evidence="4" id="KW-1185">Reference proteome</keyword>
<protein>
    <submittedName>
        <fullName evidence="3">Uncharacterized protein</fullName>
    </submittedName>
</protein>
<evidence type="ECO:0000313" key="4">
    <source>
        <dbReference type="Proteomes" id="UP000822688"/>
    </source>
</evidence>
<accession>A0A8T0I3K2</accession>
<keyword evidence="2" id="KW-0472">Membrane</keyword>
<dbReference type="OrthoDB" id="770444at2759"/>
<comment type="caution">
    <text evidence="3">The sequence shown here is derived from an EMBL/GenBank/DDBJ whole genome shotgun (WGS) entry which is preliminary data.</text>
</comment>
<keyword evidence="2" id="KW-1133">Transmembrane helix</keyword>
<dbReference type="AlphaFoldDB" id="A0A8T0I3K2"/>